<keyword evidence="2" id="KW-1185">Reference proteome</keyword>
<evidence type="ECO:0000313" key="1">
    <source>
        <dbReference type="EMBL" id="KAG0426186.1"/>
    </source>
</evidence>
<feature type="non-terminal residue" evidence="1">
    <location>
        <position position="1"/>
    </location>
</feature>
<gene>
    <name evidence="1" type="ORF">HPB47_026676</name>
</gene>
<dbReference type="EMBL" id="JABSTQ010009747">
    <property type="protein sequence ID" value="KAG0426186.1"/>
    <property type="molecule type" value="Genomic_DNA"/>
</dbReference>
<evidence type="ECO:0000313" key="2">
    <source>
        <dbReference type="Proteomes" id="UP000805193"/>
    </source>
</evidence>
<accession>A0AC60PZG8</accession>
<name>A0AC60PZG8_IXOPE</name>
<comment type="caution">
    <text evidence="1">The sequence shown here is derived from an EMBL/GenBank/DDBJ whole genome shotgun (WGS) entry which is preliminary data.</text>
</comment>
<sequence>MNVKLIDGWFHRFKKRQKVCGESGAVNPATITDYRSNKLRSLLEEYAPQDIFTCDETGVFYNMLLDRTLSFPGDTCSGGKRSKERISVMVGANTVGDEKLPLLIIGRSENPRCFKSTKKISVVCYSRSIRHLKVLYRSHLLSHSLLCIDNRKVYPAEVLSAANMLAEALRATYCTAEDIAAGKSLVANLRNNGIDIPSTITFGDFARSKLTMKSCKKYLRNLLKVSRTQTTTMPTARSYQQ</sequence>
<dbReference type="Proteomes" id="UP000805193">
    <property type="component" value="Unassembled WGS sequence"/>
</dbReference>
<protein>
    <submittedName>
        <fullName evidence="1">Uncharacterized protein</fullName>
    </submittedName>
</protein>
<reference evidence="1 2" key="1">
    <citation type="journal article" date="2020" name="Cell">
        <title>Large-Scale Comparative Analyses of Tick Genomes Elucidate Their Genetic Diversity and Vector Capacities.</title>
        <authorList>
            <consortium name="Tick Genome and Microbiome Consortium (TIGMIC)"/>
            <person name="Jia N."/>
            <person name="Wang J."/>
            <person name="Shi W."/>
            <person name="Du L."/>
            <person name="Sun Y."/>
            <person name="Zhan W."/>
            <person name="Jiang J.F."/>
            <person name="Wang Q."/>
            <person name="Zhang B."/>
            <person name="Ji P."/>
            <person name="Bell-Sakyi L."/>
            <person name="Cui X.M."/>
            <person name="Yuan T.T."/>
            <person name="Jiang B.G."/>
            <person name="Yang W.F."/>
            <person name="Lam T.T."/>
            <person name="Chang Q.C."/>
            <person name="Ding S.J."/>
            <person name="Wang X.J."/>
            <person name="Zhu J.G."/>
            <person name="Ruan X.D."/>
            <person name="Zhao L."/>
            <person name="Wei J.T."/>
            <person name="Ye R.Z."/>
            <person name="Que T.C."/>
            <person name="Du C.H."/>
            <person name="Zhou Y.H."/>
            <person name="Cheng J.X."/>
            <person name="Dai P.F."/>
            <person name="Guo W.B."/>
            <person name="Han X.H."/>
            <person name="Huang E.J."/>
            <person name="Li L.F."/>
            <person name="Wei W."/>
            <person name="Gao Y.C."/>
            <person name="Liu J.Z."/>
            <person name="Shao H.Z."/>
            <person name="Wang X."/>
            <person name="Wang C.C."/>
            <person name="Yang T.C."/>
            <person name="Huo Q.B."/>
            <person name="Li W."/>
            <person name="Chen H.Y."/>
            <person name="Chen S.E."/>
            <person name="Zhou L.G."/>
            <person name="Ni X.B."/>
            <person name="Tian J.H."/>
            <person name="Sheng Y."/>
            <person name="Liu T."/>
            <person name="Pan Y.S."/>
            <person name="Xia L.Y."/>
            <person name="Li J."/>
            <person name="Zhao F."/>
            <person name="Cao W.C."/>
        </authorList>
    </citation>
    <scope>NUCLEOTIDE SEQUENCE [LARGE SCALE GENOMIC DNA]</scope>
    <source>
        <strain evidence="1">Iper-2018</strain>
    </source>
</reference>
<proteinExistence type="predicted"/>
<organism evidence="1 2">
    <name type="scientific">Ixodes persulcatus</name>
    <name type="common">Taiga tick</name>
    <dbReference type="NCBI Taxonomy" id="34615"/>
    <lineage>
        <taxon>Eukaryota</taxon>
        <taxon>Metazoa</taxon>
        <taxon>Ecdysozoa</taxon>
        <taxon>Arthropoda</taxon>
        <taxon>Chelicerata</taxon>
        <taxon>Arachnida</taxon>
        <taxon>Acari</taxon>
        <taxon>Parasitiformes</taxon>
        <taxon>Ixodida</taxon>
        <taxon>Ixodoidea</taxon>
        <taxon>Ixodidae</taxon>
        <taxon>Ixodinae</taxon>
        <taxon>Ixodes</taxon>
    </lineage>
</organism>